<evidence type="ECO:0000256" key="3">
    <source>
        <dbReference type="SAM" id="SignalP"/>
    </source>
</evidence>
<accession>A0A7S2GM52</accession>
<dbReference type="AlphaFoldDB" id="A0A7S2GM52"/>
<proteinExistence type="predicted"/>
<feature type="compositionally biased region" description="Basic and acidic residues" evidence="2">
    <location>
        <begin position="582"/>
        <end position="599"/>
    </location>
</feature>
<protein>
    <submittedName>
        <fullName evidence="4">Uncharacterized protein</fullName>
    </submittedName>
</protein>
<reference evidence="4" key="1">
    <citation type="submission" date="2021-01" db="EMBL/GenBank/DDBJ databases">
        <authorList>
            <person name="Corre E."/>
            <person name="Pelletier E."/>
            <person name="Niang G."/>
            <person name="Scheremetjew M."/>
            <person name="Finn R."/>
            <person name="Kale V."/>
            <person name="Holt S."/>
            <person name="Cochrane G."/>
            <person name="Meng A."/>
            <person name="Brown T."/>
            <person name="Cohen L."/>
        </authorList>
    </citation>
    <scope>NUCLEOTIDE SEQUENCE</scope>
    <source>
        <strain evidence="4">CCMP2222</strain>
    </source>
</reference>
<gene>
    <name evidence="4" type="ORF">AAND1436_LOCUS26959</name>
</gene>
<dbReference type="EMBL" id="HBGQ01055669">
    <property type="protein sequence ID" value="CAD9457916.1"/>
    <property type="molecule type" value="Transcribed_RNA"/>
</dbReference>
<evidence type="ECO:0000256" key="2">
    <source>
        <dbReference type="SAM" id="MobiDB-lite"/>
    </source>
</evidence>
<feature type="coiled-coil region" evidence="1">
    <location>
        <begin position="463"/>
        <end position="507"/>
    </location>
</feature>
<feature type="coiled-coil region" evidence="1">
    <location>
        <begin position="64"/>
        <end position="91"/>
    </location>
</feature>
<feature type="chain" id="PRO_5030993539" evidence="3">
    <location>
        <begin position="24"/>
        <end position="701"/>
    </location>
</feature>
<evidence type="ECO:0000256" key="1">
    <source>
        <dbReference type="SAM" id="Coils"/>
    </source>
</evidence>
<feature type="coiled-coil region" evidence="1">
    <location>
        <begin position="222"/>
        <end position="302"/>
    </location>
</feature>
<name>A0A7S2GM52_9DINO</name>
<keyword evidence="1" id="KW-0175">Coiled coil</keyword>
<feature type="coiled-coil region" evidence="1">
    <location>
        <begin position="647"/>
        <end position="681"/>
    </location>
</feature>
<feature type="region of interest" description="Disordered" evidence="2">
    <location>
        <begin position="576"/>
        <end position="599"/>
    </location>
</feature>
<organism evidence="4">
    <name type="scientific">Alexandrium andersonii</name>
    <dbReference type="NCBI Taxonomy" id="327968"/>
    <lineage>
        <taxon>Eukaryota</taxon>
        <taxon>Sar</taxon>
        <taxon>Alveolata</taxon>
        <taxon>Dinophyceae</taxon>
        <taxon>Gonyaulacales</taxon>
        <taxon>Pyrocystaceae</taxon>
        <taxon>Alexandrium</taxon>
    </lineage>
</organism>
<sequence length="701" mass="75938">MAAAPPRALPALLVAILVPPALSQVNPTQKVLQLLTDLHAKVIKEGEAAHQTYVEFSAWCDDRSKNLKYEVKTAKAQVEELKAAIEQASSSSVSLAAEIEETSGKIATNEADLKAAAEIRKTEEADFATAEKDLVEVVGALERAIAVLEREARKGGAAMLQVQHAGSLLQALQVMISAAMVGSQDATTLTALVQSVQRDEDESDALGAPDAAAYTSRSSSIIETLENLLDKAKDELETARKKELNSKHSFEMLKQSLTDELRFGNEDLAAAKKNIALQKEAKANAEGDLEMTQKQLVEDEQTMGTLKQDCMMKAQDYEAETKSRGEEIKALLEAKKVLSDMAGGAADVTYSFGQTSFVQLKSSSRSTTWTSVDLANFEAVRLVRNLAKKEHSDALALLARRMASAMRYSTAQGDDPFAKVKGLIKDMIETLLKDADADATHKAYCDKELGETATKKAEKGAEIDKLSTKIDSMTANSAKLKEEVADLQKALADLASSQAELTKLRQSEKAEFEANKPEMESGLEGVKMALKVLREYYNKEGKAHSAAGGAGGGIIGLLEVVESDFAQNLAEMSAAEATSQADYERETKENEIEKATKESSVKYKTKEYKQLDASVAEASSDREGVQTELTAILDYNKHLLQICTAKAETYEERKARREAEIAGLKEALKILDSQAVLLQRRSTGRRLGRGLRGGATLAADA</sequence>
<keyword evidence="3" id="KW-0732">Signal</keyword>
<feature type="signal peptide" evidence="3">
    <location>
        <begin position="1"/>
        <end position="23"/>
    </location>
</feature>
<evidence type="ECO:0000313" key="4">
    <source>
        <dbReference type="EMBL" id="CAD9457916.1"/>
    </source>
</evidence>